<accession>A0A0V0RCQ7</accession>
<dbReference type="Proteomes" id="UP000054630">
    <property type="component" value="Unassembled WGS sequence"/>
</dbReference>
<sequence length="36" mass="4237">MVDVEVVRIQAKWMYSDIIGSYGSHFKDEGNNFRPF</sequence>
<dbReference type="EMBL" id="JYDL01000585">
    <property type="protein sequence ID" value="KRX12255.1"/>
    <property type="molecule type" value="Genomic_DNA"/>
</dbReference>
<evidence type="ECO:0000313" key="1">
    <source>
        <dbReference type="EMBL" id="KRX12255.1"/>
    </source>
</evidence>
<evidence type="ECO:0000313" key="2">
    <source>
        <dbReference type="Proteomes" id="UP000054630"/>
    </source>
</evidence>
<name>A0A0V0RCQ7_9BILA</name>
<comment type="caution">
    <text evidence="1">The sequence shown here is derived from an EMBL/GenBank/DDBJ whole genome shotgun (WGS) entry which is preliminary data.</text>
</comment>
<gene>
    <name evidence="1" type="ORF">T07_14190</name>
</gene>
<organism evidence="1 2">
    <name type="scientific">Trichinella nelsoni</name>
    <dbReference type="NCBI Taxonomy" id="6336"/>
    <lineage>
        <taxon>Eukaryota</taxon>
        <taxon>Metazoa</taxon>
        <taxon>Ecdysozoa</taxon>
        <taxon>Nematoda</taxon>
        <taxon>Enoplea</taxon>
        <taxon>Dorylaimia</taxon>
        <taxon>Trichinellida</taxon>
        <taxon>Trichinellidae</taxon>
        <taxon>Trichinella</taxon>
    </lineage>
</organism>
<protein>
    <submittedName>
        <fullName evidence="1">Uncharacterized protein</fullName>
    </submittedName>
</protein>
<keyword evidence="2" id="KW-1185">Reference proteome</keyword>
<proteinExistence type="predicted"/>
<reference evidence="1 2" key="1">
    <citation type="submission" date="2015-01" db="EMBL/GenBank/DDBJ databases">
        <title>Evolution of Trichinella species and genotypes.</title>
        <authorList>
            <person name="Korhonen P.K."/>
            <person name="Edoardo P."/>
            <person name="Giuseppe L.R."/>
            <person name="Gasser R.B."/>
        </authorList>
    </citation>
    <scope>NUCLEOTIDE SEQUENCE [LARGE SCALE GENOMIC DNA]</scope>
    <source>
        <strain evidence="1">ISS37</strain>
    </source>
</reference>
<dbReference type="AlphaFoldDB" id="A0A0V0RCQ7"/>